<dbReference type="Proteomes" id="UP000325440">
    <property type="component" value="Unassembled WGS sequence"/>
</dbReference>
<proteinExistence type="predicted"/>
<name>A0A5E4N4I0_9HEMI</name>
<sequence length="107" mass="12679">MKYKLHIPERQTFDYQANESAKLQYQDELIEISTNEMLKASFKNGENLTEFRFQSTISRIYPGLWTVGGGRYKKVEKHWCKRTFEYKFDSPEWLARIPGPPGEKNVI</sequence>
<dbReference type="EMBL" id="CABPRJ010001448">
    <property type="protein sequence ID" value="VVC37475.1"/>
    <property type="molecule type" value="Genomic_DNA"/>
</dbReference>
<gene>
    <name evidence="1" type="ORF">CINCED_3A013738</name>
</gene>
<protein>
    <submittedName>
        <fullName evidence="1">Uncharacterized protein</fullName>
    </submittedName>
</protein>
<keyword evidence="2" id="KW-1185">Reference proteome</keyword>
<dbReference type="AlphaFoldDB" id="A0A5E4N4I0"/>
<organism evidence="1 2">
    <name type="scientific">Cinara cedri</name>
    <dbReference type="NCBI Taxonomy" id="506608"/>
    <lineage>
        <taxon>Eukaryota</taxon>
        <taxon>Metazoa</taxon>
        <taxon>Ecdysozoa</taxon>
        <taxon>Arthropoda</taxon>
        <taxon>Hexapoda</taxon>
        <taxon>Insecta</taxon>
        <taxon>Pterygota</taxon>
        <taxon>Neoptera</taxon>
        <taxon>Paraneoptera</taxon>
        <taxon>Hemiptera</taxon>
        <taxon>Sternorrhyncha</taxon>
        <taxon>Aphidomorpha</taxon>
        <taxon>Aphidoidea</taxon>
        <taxon>Aphididae</taxon>
        <taxon>Lachninae</taxon>
        <taxon>Cinara</taxon>
    </lineage>
</organism>
<evidence type="ECO:0000313" key="1">
    <source>
        <dbReference type="EMBL" id="VVC37475.1"/>
    </source>
</evidence>
<evidence type="ECO:0000313" key="2">
    <source>
        <dbReference type="Proteomes" id="UP000325440"/>
    </source>
</evidence>
<reference evidence="1 2" key="1">
    <citation type="submission" date="2019-08" db="EMBL/GenBank/DDBJ databases">
        <authorList>
            <person name="Alioto T."/>
            <person name="Alioto T."/>
            <person name="Gomez Garrido J."/>
        </authorList>
    </citation>
    <scope>NUCLEOTIDE SEQUENCE [LARGE SCALE GENOMIC DNA]</scope>
</reference>
<accession>A0A5E4N4I0</accession>